<organism evidence="1 2">
    <name type="scientific">Candidatus Lloydbacteria bacterium RIFOXYC12_FULL_46_25</name>
    <dbReference type="NCBI Taxonomy" id="1798670"/>
    <lineage>
        <taxon>Bacteria</taxon>
        <taxon>Candidatus Lloydiibacteriota</taxon>
    </lineage>
</organism>
<reference evidence="1 2" key="1">
    <citation type="journal article" date="2016" name="Nat. Commun.">
        <title>Thousands of microbial genomes shed light on interconnected biogeochemical processes in an aquifer system.</title>
        <authorList>
            <person name="Anantharaman K."/>
            <person name="Brown C.T."/>
            <person name="Hug L.A."/>
            <person name="Sharon I."/>
            <person name="Castelle C.J."/>
            <person name="Probst A.J."/>
            <person name="Thomas B.C."/>
            <person name="Singh A."/>
            <person name="Wilkins M.J."/>
            <person name="Karaoz U."/>
            <person name="Brodie E.L."/>
            <person name="Williams K.H."/>
            <person name="Hubbard S.S."/>
            <person name="Banfield J.F."/>
        </authorList>
    </citation>
    <scope>NUCLEOTIDE SEQUENCE [LARGE SCALE GENOMIC DNA]</scope>
</reference>
<dbReference type="AlphaFoldDB" id="A0A1G2DZH1"/>
<sequence length="138" mass="15774">MNTACPKTTPYTYHTEREARYMQELLEIERSGRYRGDIDGLKAQALENACSSELIDATMNLLHKRVRIAYKDRIFGTEHAVSQIVRVNNVRADERACFGIVCKNDGKGSEETLPIFPSTRIFILKEESAVVEPAMHYY</sequence>
<evidence type="ECO:0000313" key="1">
    <source>
        <dbReference type="EMBL" id="OGZ18440.1"/>
    </source>
</evidence>
<protein>
    <submittedName>
        <fullName evidence="1">Uncharacterized protein</fullName>
    </submittedName>
</protein>
<accession>A0A1G2DZH1</accession>
<dbReference type="Proteomes" id="UP000178106">
    <property type="component" value="Unassembled WGS sequence"/>
</dbReference>
<proteinExistence type="predicted"/>
<evidence type="ECO:0000313" key="2">
    <source>
        <dbReference type="Proteomes" id="UP000178106"/>
    </source>
</evidence>
<dbReference type="EMBL" id="MHLU01000092">
    <property type="protein sequence ID" value="OGZ18440.1"/>
    <property type="molecule type" value="Genomic_DNA"/>
</dbReference>
<comment type="caution">
    <text evidence="1">The sequence shown here is derived from an EMBL/GenBank/DDBJ whole genome shotgun (WGS) entry which is preliminary data.</text>
</comment>
<name>A0A1G2DZH1_9BACT</name>
<gene>
    <name evidence="1" type="ORF">A2494_01195</name>
</gene>